<reference evidence="9 10" key="1">
    <citation type="submission" date="2013-12" db="EMBL/GenBank/DDBJ databases">
        <title>Draft genome of the parsitic nematode Ancylostoma duodenale.</title>
        <authorList>
            <person name="Mitreva M."/>
        </authorList>
    </citation>
    <scope>NUCLEOTIDE SEQUENCE [LARGE SCALE GENOMIC DNA]</scope>
    <source>
        <strain evidence="9 10">Zhejiang</strain>
    </source>
</reference>
<dbReference type="OrthoDB" id="5852397at2759"/>
<keyword evidence="6" id="KW-0325">Glycoprotein</keyword>
<dbReference type="InterPro" id="IPR035993">
    <property type="entry name" value="Notch-like_dom_sf"/>
</dbReference>
<evidence type="ECO:0000256" key="2">
    <source>
        <dbReference type="ARBA" id="ARBA00022737"/>
    </source>
</evidence>
<dbReference type="Gene3D" id="4.10.470.20">
    <property type="match status" value="1"/>
</dbReference>
<dbReference type="GO" id="GO:0012505">
    <property type="term" value="C:endomembrane system"/>
    <property type="evidence" value="ECO:0007669"/>
    <property type="project" value="UniProtKB-SubCell"/>
</dbReference>
<evidence type="ECO:0000313" key="9">
    <source>
        <dbReference type="EMBL" id="KIH45579.1"/>
    </source>
</evidence>
<feature type="non-terminal residue" evidence="9">
    <location>
        <position position="1"/>
    </location>
</feature>
<comment type="subcellular location">
    <subcellularLocation>
        <location evidence="7">Endomembrane system</location>
        <topology evidence="7">Single-pass type I membrane protein</topology>
    </subcellularLocation>
</comment>
<evidence type="ECO:0000256" key="1">
    <source>
        <dbReference type="ARBA" id="ARBA00022692"/>
    </source>
</evidence>
<evidence type="ECO:0000256" key="3">
    <source>
        <dbReference type="ARBA" id="ARBA00022989"/>
    </source>
</evidence>
<keyword evidence="3" id="KW-1133">Transmembrane helix</keyword>
<evidence type="ECO:0000259" key="8">
    <source>
        <dbReference type="PROSITE" id="PS50258"/>
    </source>
</evidence>
<dbReference type="AlphaFoldDB" id="A0A0C2FFY4"/>
<keyword evidence="5" id="KW-1015">Disulfide bond</keyword>
<evidence type="ECO:0000256" key="4">
    <source>
        <dbReference type="ARBA" id="ARBA00023136"/>
    </source>
</evidence>
<organism evidence="9 10">
    <name type="scientific">Ancylostoma duodenale</name>
    <dbReference type="NCBI Taxonomy" id="51022"/>
    <lineage>
        <taxon>Eukaryota</taxon>
        <taxon>Metazoa</taxon>
        <taxon>Ecdysozoa</taxon>
        <taxon>Nematoda</taxon>
        <taxon>Chromadorea</taxon>
        <taxon>Rhabditida</taxon>
        <taxon>Rhabditina</taxon>
        <taxon>Rhabditomorpha</taxon>
        <taxon>Strongyloidea</taxon>
        <taxon>Ancylostomatidae</taxon>
        <taxon>Ancylostomatinae</taxon>
        <taxon>Ancylostoma</taxon>
    </lineage>
</organism>
<name>A0A0C2FFY4_9BILA</name>
<dbReference type="PROSITE" id="PS50258">
    <property type="entry name" value="LNR"/>
    <property type="match status" value="1"/>
</dbReference>
<keyword evidence="1" id="KW-0812">Transmembrane</keyword>
<feature type="domain" description="LNR" evidence="8">
    <location>
        <begin position="1"/>
        <end position="37"/>
    </location>
</feature>
<accession>A0A0C2FFY4</accession>
<dbReference type="SMART" id="SM00004">
    <property type="entry name" value="NL"/>
    <property type="match status" value="1"/>
</dbReference>
<dbReference type="Proteomes" id="UP000054047">
    <property type="component" value="Unassembled WGS sequence"/>
</dbReference>
<proteinExistence type="predicted"/>
<keyword evidence="4" id="KW-0472">Membrane</keyword>
<evidence type="ECO:0000256" key="7">
    <source>
        <dbReference type="ARBA" id="ARBA00046288"/>
    </source>
</evidence>
<keyword evidence="10" id="KW-1185">Reference proteome</keyword>
<evidence type="ECO:0000256" key="5">
    <source>
        <dbReference type="ARBA" id="ARBA00023157"/>
    </source>
</evidence>
<sequence length="132" mass="14065">NPSDCAYKYGDGKCDEECAGAECGFDGGDCERASDTSVGTDGNMIGVAVGVPPDVAVKNLRHLQAELAQVDCCISSASSFQDIQSQFGKNFQRLFTHVGLAEDKEGIMVFEWSVDGGQGNRISIIDEHVVAR</sequence>
<dbReference type="InterPro" id="IPR000800">
    <property type="entry name" value="Notch_dom"/>
</dbReference>
<dbReference type="Pfam" id="PF00066">
    <property type="entry name" value="Notch"/>
    <property type="match status" value="1"/>
</dbReference>
<protein>
    <recommendedName>
        <fullName evidence="8">LNR domain-containing protein</fullName>
    </recommendedName>
</protein>
<evidence type="ECO:0000256" key="6">
    <source>
        <dbReference type="ARBA" id="ARBA00023180"/>
    </source>
</evidence>
<dbReference type="EMBL" id="KN771991">
    <property type="protein sequence ID" value="KIH45579.1"/>
    <property type="molecule type" value="Genomic_DNA"/>
</dbReference>
<dbReference type="SUPFAM" id="SSF90193">
    <property type="entry name" value="Notch domain"/>
    <property type="match status" value="1"/>
</dbReference>
<gene>
    <name evidence="9" type="ORF">ANCDUO_24379</name>
</gene>
<evidence type="ECO:0000313" key="10">
    <source>
        <dbReference type="Proteomes" id="UP000054047"/>
    </source>
</evidence>
<keyword evidence="2" id="KW-0677">Repeat</keyword>